<evidence type="ECO:0000313" key="3">
    <source>
        <dbReference type="Proteomes" id="UP000481861"/>
    </source>
</evidence>
<dbReference type="Proteomes" id="UP000481861">
    <property type="component" value="Unassembled WGS sequence"/>
</dbReference>
<dbReference type="GO" id="GO:0004029">
    <property type="term" value="F:aldehyde dehydrogenase (NAD+) activity"/>
    <property type="evidence" value="ECO:0007669"/>
    <property type="project" value="TreeGrafter"/>
</dbReference>
<dbReference type="InterPro" id="IPR001509">
    <property type="entry name" value="Epimerase_deHydtase"/>
</dbReference>
<dbReference type="InterPro" id="IPR051783">
    <property type="entry name" value="NAD(P)-dependent_oxidoreduct"/>
</dbReference>
<accession>A0A7C8MJ79</accession>
<comment type="caution">
    <text evidence="2">The sequence shown here is derived from an EMBL/GenBank/DDBJ whole genome shotgun (WGS) entry which is preliminary data.</text>
</comment>
<dbReference type="Gene3D" id="3.40.50.720">
    <property type="entry name" value="NAD(P)-binding Rossmann-like Domain"/>
    <property type="match status" value="1"/>
</dbReference>
<dbReference type="Pfam" id="PF01370">
    <property type="entry name" value="Epimerase"/>
    <property type="match status" value="1"/>
</dbReference>
<reference evidence="2 3" key="1">
    <citation type="submission" date="2020-01" db="EMBL/GenBank/DDBJ databases">
        <authorList>
            <consortium name="DOE Joint Genome Institute"/>
            <person name="Haridas S."/>
            <person name="Albert R."/>
            <person name="Binder M."/>
            <person name="Bloem J."/>
            <person name="Labutti K."/>
            <person name="Salamov A."/>
            <person name="Andreopoulos B."/>
            <person name="Baker S.E."/>
            <person name="Barry K."/>
            <person name="Bills G."/>
            <person name="Bluhm B.H."/>
            <person name="Cannon C."/>
            <person name="Castanera R."/>
            <person name="Culley D.E."/>
            <person name="Daum C."/>
            <person name="Ezra D."/>
            <person name="Gonzalez J.B."/>
            <person name="Henrissat B."/>
            <person name="Kuo A."/>
            <person name="Liang C."/>
            <person name="Lipzen A."/>
            <person name="Lutzoni F."/>
            <person name="Magnuson J."/>
            <person name="Mondo S."/>
            <person name="Nolan M."/>
            <person name="Ohm R."/>
            <person name="Pangilinan J."/>
            <person name="Park H.-J.H."/>
            <person name="Ramirez L."/>
            <person name="Alfaro M."/>
            <person name="Sun H."/>
            <person name="Tritt A."/>
            <person name="Yoshinaga Y."/>
            <person name="Zwiers L.-H.L."/>
            <person name="Turgeon B.G."/>
            <person name="Goodwin S.B."/>
            <person name="Spatafora J.W."/>
            <person name="Crous P.W."/>
            <person name="Grigoriev I.V."/>
        </authorList>
    </citation>
    <scope>NUCLEOTIDE SEQUENCE [LARGE SCALE GENOMIC DNA]</scope>
    <source>
        <strain evidence="2 3">CBS 611.86</strain>
    </source>
</reference>
<gene>
    <name evidence="2" type="ORF">BDV95DRAFT_602040</name>
</gene>
<evidence type="ECO:0000259" key="1">
    <source>
        <dbReference type="Pfam" id="PF01370"/>
    </source>
</evidence>
<name>A0A7C8MJ79_9PLEO</name>
<dbReference type="SUPFAM" id="SSF51735">
    <property type="entry name" value="NAD(P)-binding Rossmann-fold domains"/>
    <property type="match status" value="1"/>
</dbReference>
<dbReference type="EMBL" id="JAADJZ010000002">
    <property type="protein sequence ID" value="KAF2877675.1"/>
    <property type="molecule type" value="Genomic_DNA"/>
</dbReference>
<dbReference type="InterPro" id="IPR036291">
    <property type="entry name" value="NAD(P)-bd_dom_sf"/>
</dbReference>
<organism evidence="2 3">
    <name type="scientific">Massariosphaeria phaeospora</name>
    <dbReference type="NCBI Taxonomy" id="100035"/>
    <lineage>
        <taxon>Eukaryota</taxon>
        <taxon>Fungi</taxon>
        <taxon>Dikarya</taxon>
        <taxon>Ascomycota</taxon>
        <taxon>Pezizomycotina</taxon>
        <taxon>Dothideomycetes</taxon>
        <taxon>Pleosporomycetidae</taxon>
        <taxon>Pleosporales</taxon>
        <taxon>Pleosporales incertae sedis</taxon>
        <taxon>Massariosphaeria</taxon>
    </lineage>
</organism>
<sequence>MSQNILITGAAGYIGGSVLAAFISQETGALCTATLHAAVRSDEQVQALSKLGINIVKVDLDDEGAVRDVVLNNKIDIVVHTATSILPRPAAHLITALGERRKATGGHAYYIHTGIATMYSVEGGWKDGEVRDTDAIYEYDKEIEGMNPARQTSNVVVEQAAIHGVKSFNIVLPQIYGRGTGEWRKLSVNYPAFIRTSIEHKIVHKFDVDSNPPATHISDITTLYTLLTSACLQGTPISSGRSGYYFAVAHRAPQYLVMDLLARGLHERGLVSSPTARVWPSYDAAAKALGWPALYIKAMGTFSGELIPVNPGKVGWRPQWDEKRFLENIDEEIDAVKELDTVKSTLFANV</sequence>
<feature type="domain" description="NAD-dependent epimerase/dehydratase" evidence="1">
    <location>
        <begin position="5"/>
        <end position="83"/>
    </location>
</feature>
<dbReference type="PANTHER" id="PTHR48079:SF6">
    <property type="entry name" value="NAD(P)-BINDING DOMAIN-CONTAINING PROTEIN-RELATED"/>
    <property type="match status" value="1"/>
</dbReference>
<dbReference type="AlphaFoldDB" id="A0A7C8MJ79"/>
<evidence type="ECO:0000313" key="2">
    <source>
        <dbReference type="EMBL" id="KAF2877675.1"/>
    </source>
</evidence>
<protein>
    <recommendedName>
        <fullName evidence="1">NAD-dependent epimerase/dehydratase domain-containing protein</fullName>
    </recommendedName>
</protein>
<proteinExistence type="predicted"/>
<dbReference type="OrthoDB" id="10262413at2759"/>
<keyword evidence="3" id="KW-1185">Reference proteome</keyword>
<dbReference type="PANTHER" id="PTHR48079">
    <property type="entry name" value="PROTEIN YEEZ"/>
    <property type="match status" value="1"/>
</dbReference>
<dbReference type="GO" id="GO:0005737">
    <property type="term" value="C:cytoplasm"/>
    <property type="evidence" value="ECO:0007669"/>
    <property type="project" value="TreeGrafter"/>
</dbReference>